<dbReference type="InterPro" id="IPR005135">
    <property type="entry name" value="Endo/exonuclease/phosphatase"/>
</dbReference>
<dbReference type="InterPro" id="IPR012337">
    <property type="entry name" value="RNaseH-like_sf"/>
</dbReference>
<dbReference type="GO" id="GO:0003676">
    <property type="term" value="F:nucleic acid binding"/>
    <property type="evidence" value="ECO:0007669"/>
    <property type="project" value="InterPro"/>
</dbReference>
<dbReference type="PANTHER" id="PTHR33273:SF4">
    <property type="entry name" value="ENDONUCLEASE_EXONUCLEASE_PHOSPHATASE DOMAIN-CONTAINING PROTEIN"/>
    <property type="match status" value="1"/>
</dbReference>
<protein>
    <recommendedName>
        <fullName evidence="1">Endonuclease/exonuclease/phosphatase domain-containing protein</fullName>
    </recommendedName>
</protein>
<dbReference type="SUPFAM" id="SSF53098">
    <property type="entry name" value="Ribonuclease H-like"/>
    <property type="match status" value="1"/>
</dbReference>
<proteinExistence type="predicted"/>
<dbReference type="InterPro" id="IPR036691">
    <property type="entry name" value="Endo/exonu/phosph_ase_sf"/>
</dbReference>
<accession>A0A9P0LNS9</accession>
<gene>
    <name evidence="2" type="ORF">ACAOBT_LOCUS24164</name>
</gene>
<dbReference type="Proteomes" id="UP001152888">
    <property type="component" value="Unassembled WGS sequence"/>
</dbReference>
<dbReference type="Pfam" id="PF14529">
    <property type="entry name" value="Exo_endo_phos_2"/>
    <property type="match status" value="1"/>
</dbReference>
<feature type="domain" description="Endonuclease/exonuclease/phosphatase" evidence="1">
    <location>
        <begin position="8"/>
        <end position="102"/>
    </location>
</feature>
<reference evidence="2" key="1">
    <citation type="submission" date="2022-03" db="EMBL/GenBank/DDBJ databases">
        <authorList>
            <person name="Sayadi A."/>
        </authorList>
    </citation>
    <scope>NUCLEOTIDE SEQUENCE</scope>
</reference>
<dbReference type="SUPFAM" id="SSF56219">
    <property type="entry name" value="DNase I-like"/>
    <property type="match status" value="1"/>
</dbReference>
<dbReference type="GO" id="GO:0004523">
    <property type="term" value="F:RNA-DNA hybrid ribonuclease activity"/>
    <property type="evidence" value="ECO:0007669"/>
    <property type="project" value="InterPro"/>
</dbReference>
<organism evidence="2 3">
    <name type="scientific">Acanthoscelides obtectus</name>
    <name type="common">Bean weevil</name>
    <name type="synonym">Bruchus obtectus</name>
    <dbReference type="NCBI Taxonomy" id="200917"/>
    <lineage>
        <taxon>Eukaryota</taxon>
        <taxon>Metazoa</taxon>
        <taxon>Ecdysozoa</taxon>
        <taxon>Arthropoda</taxon>
        <taxon>Hexapoda</taxon>
        <taxon>Insecta</taxon>
        <taxon>Pterygota</taxon>
        <taxon>Neoptera</taxon>
        <taxon>Endopterygota</taxon>
        <taxon>Coleoptera</taxon>
        <taxon>Polyphaga</taxon>
        <taxon>Cucujiformia</taxon>
        <taxon>Chrysomeloidea</taxon>
        <taxon>Chrysomelidae</taxon>
        <taxon>Bruchinae</taxon>
        <taxon>Bruchini</taxon>
        <taxon>Acanthoscelides</taxon>
    </lineage>
</organism>
<keyword evidence="3" id="KW-1185">Reference proteome</keyword>
<sequence>MKLNFLINPPSNKITINGFNELLKSLVGEVVLVGDFNAHYPAWGSIKTNYNGRALYEIIESNNLIIMNDGSSTRLIGTGQNPSPLDLTIVSNNLATITHWDSQSANSEYSCLTTRKLIHEAAEKGYNIELAWIPGHSNIRGNETADTLANLGTQLRISQDTKLTIPDILTKAKTKVKEKFTTIVSDLFGIDNGANNDERINDLKRSQQVNLVQN</sequence>
<evidence type="ECO:0000259" key="1">
    <source>
        <dbReference type="Pfam" id="PF14529"/>
    </source>
</evidence>
<evidence type="ECO:0000313" key="3">
    <source>
        <dbReference type="Proteomes" id="UP001152888"/>
    </source>
</evidence>
<name>A0A9P0LNS9_ACAOB</name>
<dbReference type="Gene3D" id="3.60.10.10">
    <property type="entry name" value="Endonuclease/exonuclease/phosphatase"/>
    <property type="match status" value="1"/>
</dbReference>
<dbReference type="PANTHER" id="PTHR33273">
    <property type="entry name" value="DOMAIN-CONTAINING PROTEIN, PUTATIVE-RELATED"/>
    <property type="match status" value="1"/>
</dbReference>
<dbReference type="OrthoDB" id="6777554at2759"/>
<dbReference type="EMBL" id="CAKOFQ010007314">
    <property type="protein sequence ID" value="CAH1998126.1"/>
    <property type="molecule type" value="Genomic_DNA"/>
</dbReference>
<evidence type="ECO:0000313" key="2">
    <source>
        <dbReference type="EMBL" id="CAH1998126.1"/>
    </source>
</evidence>
<dbReference type="AlphaFoldDB" id="A0A9P0LNS9"/>
<comment type="caution">
    <text evidence="2">The sequence shown here is derived from an EMBL/GenBank/DDBJ whole genome shotgun (WGS) entry which is preliminary data.</text>
</comment>